<evidence type="ECO:0000313" key="3">
    <source>
        <dbReference type="Proteomes" id="UP001214576"/>
    </source>
</evidence>
<sequence>MRGRPLLHPGILCPSARSTQAVGRSRDQGGVLDRVQTVLKLQVGSLDPGVSHAEPGACGGASEGGQAPGGQGGSGGIRASPPTSLLSASLAHKVQPPSSKPTRTHPGAEAPHAQGAPAQLGVARLVAIKRTGGTSPEALVALPVSSKAAVERRLSSSRGCRSGVPACRAPGPAPQMLDLPQCVRGGCKFPATVHGEAEFTSPSPSIWGHMERPPGGAERRARKRRWGQGETQVRNRKRQDPGQTRRRSCGPLARRPYARPSAEGGSPADTTTDMETSCPWGLAKSAPHERQQLCLRQQALSLSREAWGCHRKGKERGAEVMAGSDGGTGRSRDPNKGTGIHVPPMTSKLSSDRCIEVHTWIRRTGSHASALPPEPAVTLGPLAGVSTGMDQTVLGVMSEGPGTPPSRVRSTHVGPELRPTSCPQHRHDENPQKSPPTQVWKPRPPATLHPKGLYLSDPGERWAPGRVTSISGDTKKLLVTEAAAKRYSEFSFV</sequence>
<evidence type="ECO:0000256" key="1">
    <source>
        <dbReference type="SAM" id="MobiDB-lite"/>
    </source>
</evidence>
<dbReference type="Proteomes" id="UP001214576">
    <property type="component" value="Unassembled WGS sequence"/>
</dbReference>
<organism evidence="2 3">
    <name type="scientific">Ovis ammon polii</name>
    <dbReference type="NCBI Taxonomy" id="230172"/>
    <lineage>
        <taxon>Eukaryota</taxon>
        <taxon>Metazoa</taxon>
        <taxon>Chordata</taxon>
        <taxon>Craniata</taxon>
        <taxon>Vertebrata</taxon>
        <taxon>Euteleostomi</taxon>
        <taxon>Mammalia</taxon>
        <taxon>Eutheria</taxon>
        <taxon>Laurasiatheria</taxon>
        <taxon>Artiodactyla</taxon>
        <taxon>Ruminantia</taxon>
        <taxon>Pecora</taxon>
        <taxon>Bovidae</taxon>
        <taxon>Caprinae</taxon>
        <taxon>Ovis</taxon>
    </lineage>
</organism>
<gene>
    <name evidence="2" type="ORF">MG293_014348</name>
</gene>
<comment type="caution">
    <text evidence="2">The sequence shown here is derived from an EMBL/GenBank/DDBJ whole genome shotgun (WGS) entry which is preliminary data.</text>
</comment>
<feature type="region of interest" description="Disordered" evidence="1">
    <location>
        <begin position="197"/>
        <end position="281"/>
    </location>
</feature>
<proteinExistence type="predicted"/>
<feature type="compositionally biased region" description="Low complexity" evidence="1">
    <location>
        <begin position="79"/>
        <end position="91"/>
    </location>
</feature>
<dbReference type="AlphaFoldDB" id="A0AAD4Y5G9"/>
<dbReference type="EMBL" id="JAKZEL010000018">
    <property type="protein sequence ID" value="KAI4535122.1"/>
    <property type="molecule type" value="Genomic_DNA"/>
</dbReference>
<evidence type="ECO:0000313" key="2">
    <source>
        <dbReference type="EMBL" id="KAI4535122.1"/>
    </source>
</evidence>
<feature type="region of interest" description="Disordered" evidence="1">
    <location>
        <begin position="317"/>
        <end position="349"/>
    </location>
</feature>
<protein>
    <submittedName>
        <fullName evidence="2">Uncharacterized protein</fullName>
    </submittedName>
</protein>
<accession>A0AAD4Y5G9</accession>
<name>A0AAD4Y5G9_OVIAM</name>
<keyword evidence="3" id="KW-1185">Reference proteome</keyword>
<reference evidence="2" key="1">
    <citation type="submission" date="2022-03" db="EMBL/GenBank/DDBJ databases">
        <title>Genomic analyses of argali, domestic sheep and their hybrids provide insights into chromosomal evolution, heterosis and genetic basis of agronomic traits.</title>
        <authorList>
            <person name="Li M."/>
        </authorList>
    </citation>
    <scope>NUCLEOTIDE SEQUENCE</scope>
    <source>
        <strain evidence="2">CAU-MHL-2022a</strain>
        <tissue evidence="2">Skin</tissue>
    </source>
</reference>
<feature type="region of interest" description="Disordered" evidence="1">
    <location>
        <begin position="398"/>
        <end position="460"/>
    </location>
</feature>
<feature type="region of interest" description="Disordered" evidence="1">
    <location>
        <begin position="46"/>
        <end position="115"/>
    </location>
</feature>
<feature type="compositionally biased region" description="Gly residues" evidence="1">
    <location>
        <begin position="57"/>
        <end position="76"/>
    </location>
</feature>